<dbReference type="InterPro" id="IPR019734">
    <property type="entry name" value="TPR_rpt"/>
</dbReference>
<dbReference type="PANTHER" id="PTHR45831:SF2">
    <property type="entry name" value="LD24721P"/>
    <property type="match status" value="1"/>
</dbReference>
<evidence type="ECO:0000256" key="4">
    <source>
        <dbReference type="SAM" id="SignalP"/>
    </source>
</evidence>
<gene>
    <name evidence="5" type="ORF">SAMN05428998_11662</name>
</gene>
<protein>
    <submittedName>
        <fullName evidence="5">Tetratricopeptide repeat-containing protein</fullName>
    </submittedName>
</protein>
<dbReference type="GO" id="GO:0006620">
    <property type="term" value="P:post-translational protein targeting to endoplasmic reticulum membrane"/>
    <property type="evidence" value="ECO:0007669"/>
    <property type="project" value="TreeGrafter"/>
</dbReference>
<dbReference type="AlphaFoldDB" id="A0A1Y6CB50"/>
<dbReference type="Proteomes" id="UP000192917">
    <property type="component" value="Unassembled WGS sequence"/>
</dbReference>
<accession>A0A1Y6CB50</accession>
<dbReference type="InterPro" id="IPR011990">
    <property type="entry name" value="TPR-like_helical_dom_sf"/>
</dbReference>
<dbReference type="InterPro" id="IPR047150">
    <property type="entry name" value="SGT"/>
</dbReference>
<dbReference type="Gene3D" id="1.25.40.10">
    <property type="entry name" value="Tetratricopeptide repeat domain"/>
    <property type="match status" value="1"/>
</dbReference>
<evidence type="ECO:0000313" key="6">
    <source>
        <dbReference type="Proteomes" id="UP000192917"/>
    </source>
</evidence>
<keyword evidence="4" id="KW-0732">Signal</keyword>
<feature type="chain" id="PRO_5011011622" evidence="4">
    <location>
        <begin position="20"/>
        <end position="180"/>
    </location>
</feature>
<dbReference type="EMBL" id="FWZX01000016">
    <property type="protein sequence ID" value="SMF46060.1"/>
    <property type="molecule type" value="Genomic_DNA"/>
</dbReference>
<dbReference type="Pfam" id="PF13181">
    <property type="entry name" value="TPR_8"/>
    <property type="match status" value="1"/>
</dbReference>
<name>A0A1Y6CB50_9PROT</name>
<dbReference type="PANTHER" id="PTHR45831">
    <property type="entry name" value="LD24721P"/>
    <property type="match status" value="1"/>
</dbReference>
<dbReference type="SMART" id="SM00028">
    <property type="entry name" value="TPR"/>
    <property type="match status" value="3"/>
</dbReference>
<keyword evidence="2 3" id="KW-0802">TPR repeat</keyword>
<keyword evidence="6" id="KW-1185">Reference proteome</keyword>
<evidence type="ECO:0000256" key="1">
    <source>
        <dbReference type="ARBA" id="ARBA00022737"/>
    </source>
</evidence>
<feature type="repeat" description="TPR" evidence="3">
    <location>
        <begin position="96"/>
        <end position="129"/>
    </location>
</feature>
<evidence type="ECO:0000313" key="5">
    <source>
        <dbReference type="EMBL" id="SMF46060.1"/>
    </source>
</evidence>
<proteinExistence type="predicted"/>
<dbReference type="GO" id="GO:0060090">
    <property type="term" value="F:molecular adaptor activity"/>
    <property type="evidence" value="ECO:0007669"/>
    <property type="project" value="TreeGrafter"/>
</dbReference>
<evidence type="ECO:0000256" key="2">
    <source>
        <dbReference type="ARBA" id="ARBA00022803"/>
    </source>
</evidence>
<feature type="signal peptide" evidence="4">
    <location>
        <begin position="1"/>
        <end position="19"/>
    </location>
</feature>
<dbReference type="GO" id="GO:0072380">
    <property type="term" value="C:TRC complex"/>
    <property type="evidence" value="ECO:0007669"/>
    <property type="project" value="TreeGrafter"/>
</dbReference>
<evidence type="ECO:0000256" key="3">
    <source>
        <dbReference type="PROSITE-ProRule" id="PRU00339"/>
    </source>
</evidence>
<reference evidence="5 6" key="1">
    <citation type="submission" date="2017-04" db="EMBL/GenBank/DDBJ databases">
        <authorList>
            <person name="Afonso C.L."/>
            <person name="Miller P.J."/>
            <person name="Scott M.A."/>
            <person name="Spackman E."/>
            <person name="Goraichik I."/>
            <person name="Dimitrov K.M."/>
            <person name="Suarez D.L."/>
            <person name="Swayne D.E."/>
        </authorList>
    </citation>
    <scope>NUCLEOTIDE SEQUENCE [LARGE SCALE GENOMIC DNA]</scope>
    <source>
        <strain evidence="5 6">USBA 355</strain>
    </source>
</reference>
<dbReference type="SUPFAM" id="SSF48452">
    <property type="entry name" value="TPR-like"/>
    <property type="match status" value="1"/>
</dbReference>
<keyword evidence="1" id="KW-0677">Repeat</keyword>
<dbReference type="STRING" id="560819.SAMN05428998_11662"/>
<feature type="repeat" description="TPR" evidence="3">
    <location>
        <begin position="130"/>
        <end position="163"/>
    </location>
</feature>
<sequence>MRWLATLFFVLAMAPLGAAADQNDPRLDDLFKELKEAGDPINALGIQNAIWQLWLETDDAEAETAMQSGIAALDAHDFEGALKIYDRLVERAPAFAEAWNKRATVEYLLGKYQESLADIAKTLALEPRHFGAITGRGLIQHALGDDLSAIKSFEAALKINPNLVSVRQNLEALKAQQKPI</sequence>
<organism evidence="5 6">
    <name type="scientific">Tistlia consotensis USBA 355</name>
    <dbReference type="NCBI Taxonomy" id="560819"/>
    <lineage>
        <taxon>Bacteria</taxon>
        <taxon>Pseudomonadati</taxon>
        <taxon>Pseudomonadota</taxon>
        <taxon>Alphaproteobacteria</taxon>
        <taxon>Rhodospirillales</taxon>
        <taxon>Rhodovibrionaceae</taxon>
        <taxon>Tistlia</taxon>
    </lineage>
</organism>
<dbReference type="GO" id="GO:0016020">
    <property type="term" value="C:membrane"/>
    <property type="evidence" value="ECO:0007669"/>
    <property type="project" value="TreeGrafter"/>
</dbReference>
<dbReference type="Pfam" id="PF13432">
    <property type="entry name" value="TPR_16"/>
    <property type="match status" value="1"/>
</dbReference>
<dbReference type="RefSeq" id="WP_085124162.1">
    <property type="nucleotide sequence ID" value="NZ_FWZX01000016.1"/>
</dbReference>
<dbReference type="PROSITE" id="PS50005">
    <property type="entry name" value="TPR"/>
    <property type="match status" value="2"/>
</dbReference>